<dbReference type="InterPro" id="IPR000551">
    <property type="entry name" value="MerR-type_HTH_dom"/>
</dbReference>
<dbReference type="CDD" id="cd00592">
    <property type="entry name" value="HTH_MerR-like"/>
    <property type="match status" value="1"/>
</dbReference>
<keyword evidence="4" id="KW-1185">Reference proteome</keyword>
<protein>
    <submittedName>
        <fullName evidence="3">MerR family transcriptional regulator</fullName>
    </submittedName>
</protein>
<sequence length="315" mass="34660">MHDGTLYSIGELARRTGLSVKTIRLYSDRGLVVPADRTAAGYRRYDPDALTRLALVRALRELGLGLEVIRQVLDRPFTLGRIAAEQAAALDVQISVLRLRRAVLSAVAGRAPTLQEAEFMHRLATLSETERRRLIDGFLDAVFEDTDTPQAAVRRSMTPELPAEPSEEQLAAWLELAELVLDDAFRSAVRRLVHAYTQGTAQPPRPDVVAVARELAGPTMAAGTAPEAPQAEPVVTALLTRYAPAPGHRENTAPGHRPYADPAAWLLRRLESARDPRWDRYFQLLALINGWPAPDPLTPLIDWTVTALRAHTSAA</sequence>
<dbReference type="RefSeq" id="WP_270083268.1">
    <property type="nucleotide sequence ID" value="NZ_CP115300.1"/>
</dbReference>
<dbReference type="InterPro" id="IPR009061">
    <property type="entry name" value="DNA-bd_dom_put_sf"/>
</dbReference>
<dbReference type="EMBL" id="CP115300">
    <property type="protein sequence ID" value="WBO65727.1"/>
    <property type="molecule type" value="Genomic_DNA"/>
</dbReference>
<evidence type="ECO:0000313" key="4">
    <source>
        <dbReference type="Proteomes" id="UP001212326"/>
    </source>
</evidence>
<dbReference type="PRINTS" id="PR00040">
    <property type="entry name" value="HTHMERR"/>
</dbReference>
<dbReference type="Proteomes" id="UP001212326">
    <property type="component" value="Chromosome"/>
</dbReference>
<dbReference type="PANTHER" id="PTHR30204">
    <property type="entry name" value="REDOX-CYCLING DRUG-SENSING TRANSCRIPTIONAL ACTIVATOR SOXR"/>
    <property type="match status" value="1"/>
</dbReference>
<evidence type="ECO:0000259" key="2">
    <source>
        <dbReference type="PROSITE" id="PS50937"/>
    </source>
</evidence>
<dbReference type="Gene3D" id="1.10.1660.10">
    <property type="match status" value="1"/>
</dbReference>
<dbReference type="PANTHER" id="PTHR30204:SF93">
    <property type="entry name" value="HTH MERR-TYPE DOMAIN-CONTAINING PROTEIN"/>
    <property type="match status" value="1"/>
</dbReference>
<organism evidence="3 4">
    <name type="scientific">Streptomyces camelliae</name>
    <dbReference type="NCBI Taxonomy" id="3004093"/>
    <lineage>
        <taxon>Bacteria</taxon>
        <taxon>Bacillati</taxon>
        <taxon>Actinomycetota</taxon>
        <taxon>Actinomycetes</taxon>
        <taxon>Kitasatosporales</taxon>
        <taxon>Streptomycetaceae</taxon>
        <taxon>Streptomyces</taxon>
    </lineage>
</organism>
<proteinExistence type="predicted"/>
<keyword evidence="1" id="KW-0238">DNA-binding</keyword>
<dbReference type="SUPFAM" id="SSF46955">
    <property type="entry name" value="Putative DNA-binding domain"/>
    <property type="match status" value="1"/>
</dbReference>
<dbReference type="Pfam" id="PF13411">
    <property type="entry name" value="MerR_1"/>
    <property type="match status" value="1"/>
</dbReference>
<feature type="domain" description="HTH merR-type" evidence="2">
    <location>
        <begin position="6"/>
        <end position="75"/>
    </location>
</feature>
<accession>A0ABY7P7R7</accession>
<gene>
    <name evidence="3" type="ORF">O1G22_24385</name>
</gene>
<evidence type="ECO:0000256" key="1">
    <source>
        <dbReference type="ARBA" id="ARBA00023125"/>
    </source>
</evidence>
<name>A0ABY7P7R7_9ACTN</name>
<dbReference type="SMART" id="SM00422">
    <property type="entry name" value="HTH_MERR"/>
    <property type="match status" value="1"/>
</dbReference>
<reference evidence="3 4" key="1">
    <citation type="submission" date="2022-12" db="EMBL/GenBank/DDBJ databases">
        <authorList>
            <person name="Mo P."/>
        </authorList>
    </citation>
    <scope>NUCLEOTIDE SEQUENCE [LARGE SCALE GENOMIC DNA]</scope>
    <source>
        <strain evidence="3 4">HUAS 2-6</strain>
    </source>
</reference>
<evidence type="ECO:0000313" key="3">
    <source>
        <dbReference type="EMBL" id="WBO65727.1"/>
    </source>
</evidence>
<dbReference type="InterPro" id="IPR047057">
    <property type="entry name" value="MerR_fam"/>
</dbReference>
<dbReference type="PROSITE" id="PS50937">
    <property type="entry name" value="HTH_MERR_2"/>
    <property type="match status" value="1"/>
</dbReference>